<organism evidence="4 5">
    <name type="scientific">Paenibacillus cellulosilyticus</name>
    <dbReference type="NCBI Taxonomy" id="375489"/>
    <lineage>
        <taxon>Bacteria</taxon>
        <taxon>Bacillati</taxon>
        <taxon>Bacillota</taxon>
        <taxon>Bacilli</taxon>
        <taxon>Bacillales</taxon>
        <taxon>Paenibacillaceae</taxon>
        <taxon>Paenibacillus</taxon>
    </lineage>
</organism>
<dbReference type="InterPro" id="IPR039532">
    <property type="entry name" value="TetR_C_Firmicutes"/>
</dbReference>
<dbReference type="Gene3D" id="1.10.357.10">
    <property type="entry name" value="Tetracycline Repressor, domain 2"/>
    <property type="match status" value="1"/>
</dbReference>
<evidence type="ECO:0000313" key="5">
    <source>
        <dbReference type="Proteomes" id="UP000246635"/>
    </source>
</evidence>
<evidence type="ECO:0000313" key="4">
    <source>
        <dbReference type="EMBL" id="PWW08644.1"/>
    </source>
</evidence>
<gene>
    <name evidence="4" type="ORF">DFQ01_101369</name>
</gene>
<accession>A0A2V2Z0Q0</accession>
<sequence length="198" mass="23606">MTVQYPDRRVRKTKEWLKTSLLALIEEKPFHHITITELVQRADCTRATFYAHYDQLERLLDEIITEAFEAMTTAFRMPYAGQKAVRFDQMPSNAVVLFNHFLAYRTFYKLMLGPHINYNFREKLTKHLDQLYRQEFDLVVSESDKPLDLKYFSTYRIHGIIGLILTWIDEDFKESPDFMSQQLIQVLKFSTPGFYVRT</sequence>
<dbReference type="SUPFAM" id="SSF46689">
    <property type="entry name" value="Homeodomain-like"/>
    <property type="match status" value="1"/>
</dbReference>
<feature type="domain" description="HTH tetR-type" evidence="3">
    <location>
        <begin position="11"/>
        <end position="71"/>
    </location>
</feature>
<dbReference type="GO" id="GO:0003677">
    <property type="term" value="F:DNA binding"/>
    <property type="evidence" value="ECO:0007669"/>
    <property type="project" value="UniProtKB-UniRule"/>
</dbReference>
<dbReference type="InterPro" id="IPR050624">
    <property type="entry name" value="HTH-type_Tx_Regulator"/>
</dbReference>
<name>A0A2V2Z0Q0_9BACL</name>
<reference evidence="4 5" key="1">
    <citation type="submission" date="2018-05" db="EMBL/GenBank/DDBJ databases">
        <title>Genomic Encyclopedia of Type Strains, Phase III (KMG-III): the genomes of soil and plant-associated and newly described type strains.</title>
        <authorList>
            <person name="Whitman W."/>
        </authorList>
    </citation>
    <scope>NUCLEOTIDE SEQUENCE [LARGE SCALE GENOMIC DNA]</scope>
    <source>
        <strain evidence="4 5">CECT 5696</strain>
    </source>
</reference>
<feature type="DNA-binding region" description="H-T-H motif" evidence="2">
    <location>
        <begin position="34"/>
        <end position="53"/>
    </location>
</feature>
<dbReference type="Pfam" id="PF14278">
    <property type="entry name" value="TetR_C_8"/>
    <property type="match status" value="1"/>
</dbReference>
<dbReference type="PANTHER" id="PTHR43479:SF7">
    <property type="entry name" value="TETR-FAMILY TRANSCRIPTIONAL REGULATOR"/>
    <property type="match status" value="1"/>
</dbReference>
<evidence type="ECO:0000256" key="1">
    <source>
        <dbReference type="ARBA" id="ARBA00023125"/>
    </source>
</evidence>
<keyword evidence="5" id="KW-1185">Reference proteome</keyword>
<dbReference type="PROSITE" id="PS50977">
    <property type="entry name" value="HTH_TETR_2"/>
    <property type="match status" value="1"/>
</dbReference>
<dbReference type="AlphaFoldDB" id="A0A2V2Z0Q0"/>
<dbReference type="PANTHER" id="PTHR43479">
    <property type="entry name" value="ACREF/ENVCD OPERON REPRESSOR-RELATED"/>
    <property type="match status" value="1"/>
</dbReference>
<evidence type="ECO:0000259" key="3">
    <source>
        <dbReference type="PROSITE" id="PS50977"/>
    </source>
</evidence>
<protein>
    <submittedName>
        <fullName evidence="4">TetR family transcriptional regulator</fullName>
    </submittedName>
</protein>
<dbReference type="RefSeq" id="WP_110042158.1">
    <property type="nucleotide sequence ID" value="NZ_CP054613.1"/>
</dbReference>
<dbReference type="Proteomes" id="UP000246635">
    <property type="component" value="Unassembled WGS sequence"/>
</dbReference>
<comment type="caution">
    <text evidence="4">The sequence shown here is derived from an EMBL/GenBank/DDBJ whole genome shotgun (WGS) entry which is preliminary data.</text>
</comment>
<dbReference type="InterPro" id="IPR009057">
    <property type="entry name" value="Homeodomain-like_sf"/>
</dbReference>
<keyword evidence="1 2" id="KW-0238">DNA-binding</keyword>
<dbReference type="EMBL" id="QGTQ01000001">
    <property type="protein sequence ID" value="PWW08644.1"/>
    <property type="molecule type" value="Genomic_DNA"/>
</dbReference>
<proteinExistence type="predicted"/>
<evidence type="ECO:0000256" key="2">
    <source>
        <dbReference type="PROSITE-ProRule" id="PRU00335"/>
    </source>
</evidence>
<dbReference type="InterPro" id="IPR001647">
    <property type="entry name" value="HTH_TetR"/>
</dbReference>
<dbReference type="OrthoDB" id="9810250at2"/>